<dbReference type="AlphaFoldDB" id="A0A4Y3R9F9"/>
<sequence>MTSRHWYGNDEVPLATRMPVPELRNHLHRALDDLDYPANLRSMRPVVLPRPSYEELFTATRRILGLLRTALLTSAPDTLGRVAALGMSEEHYPLWVDSPWEEDYATCMARPDIAVTAEGPKVMEMNVGSGIGGTVETHVHSLAWQSAFGGADRAPFTGYDPLTARAELFSRAARDFGVTPAVAVVGTLRDLNAVRTTRYFDVQIDVLRRHGLRAEFFEPEDLLDGLGLPGAARYALGLRHLTVYDWNRIGLDLSPVRAALDAGCVLLAPQSAYLVANKQVLGWISEGLPWMTDDDRAVVDRYVPWTRVVGDRPAEWRGVTKSIPDLLLAHPGRFVLKPGLGLGGHGVVFGRFSDDATWHEAVAHAVRTGGWIAQEHLDSVPCRMELAAEDGSGTHEDEVFPLFSPFLFDDRPAGCLVRYLPPGRDGLISVQGTGALPSIAVAARP</sequence>
<reference evidence="1 2" key="1">
    <citation type="submission" date="2019-06" db="EMBL/GenBank/DDBJ databases">
        <title>Whole genome shotgun sequence of Streptomyces cacaoi subsp. cacaoi NBRC 12748.</title>
        <authorList>
            <person name="Hosoyama A."/>
            <person name="Uohara A."/>
            <person name="Ohji S."/>
            <person name="Ichikawa N."/>
        </authorList>
    </citation>
    <scope>NUCLEOTIDE SEQUENCE [LARGE SCALE GENOMIC DNA]</scope>
    <source>
        <strain evidence="1 2">NBRC 12748</strain>
    </source>
</reference>
<accession>A0A4Y3R9F9</accession>
<proteinExistence type="predicted"/>
<protein>
    <recommendedName>
        <fullName evidence="3">Circularly permuted type 2 ATP-grasp protein</fullName>
    </recommendedName>
</protein>
<evidence type="ECO:0008006" key="3">
    <source>
        <dbReference type="Google" id="ProtNLM"/>
    </source>
</evidence>
<dbReference type="EMBL" id="BJMM01000051">
    <property type="protein sequence ID" value="GEB53458.1"/>
    <property type="molecule type" value="Genomic_DNA"/>
</dbReference>
<evidence type="ECO:0000313" key="1">
    <source>
        <dbReference type="EMBL" id="GEB53458.1"/>
    </source>
</evidence>
<dbReference type="Proteomes" id="UP000319210">
    <property type="component" value="Unassembled WGS sequence"/>
</dbReference>
<keyword evidence="2" id="KW-1185">Reference proteome</keyword>
<comment type="caution">
    <text evidence="1">The sequence shown here is derived from an EMBL/GenBank/DDBJ whole genome shotgun (WGS) entry which is preliminary data.</text>
</comment>
<dbReference type="OrthoDB" id="5486793at2"/>
<dbReference type="RefSeq" id="WP_030895561.1">
    <property type="nucleotide sequence ID" value="NZ_BJMM01000051.1"/>
</dbReference>
<evidence type="ECO:0000313" key="2">
    <source>
        <dbReference type="Proteomes" id="UP000319210"/>
    </source>
</evidence>
<name>A0A4Y3R9F9_STRCI</name>
<gene>
    <name evidence="1" type="ORF">SCA03_60090</name>
</gene>
<organism evidence="1 2">
    <name type="scientific">Streptomyces cacaoi</name>
    <dbReference type="NCBI Taxonomy" id="1898"/>
    <lineage>
        <taxon>Bacteria</taxon>
        <taxon>Bacillati</taxon>
        <taxon>Actinomycetota</taxon>
        <taxon>Actinomycetes</taxon>
        <taxon>Kitasatosporales</taxon>
        <taxon>Streptomycetaceae</taxon>
        <taxon>Streptomyces</taxon>
    </lineage>
</organism>
<dbReference type="SUPFAM" id="SSF56059">
    <property type="entry name" value="Glutathione synthetase ATP-binding domain-like"/>
    <property type="match status" value="1"/>
</dbReference>